<keyword evidence="2" id="KW-1185">Reference proteome</keyword>
<dbReference type="OrthoDB" id="1424091at2"/>
<gene>
    <name evidence="1" type="ORF">ENE75_02205</name>
</gene>
<protein>
    <submittedName>
        <fullName evidence="1">GNAT family N-acetyltransferase</fullName>
    </submittedName>
</protein>
<dbReference type="AlphaFoldDB" id="A0A3S2U4Y0"/>
<dbReference type="EMBL" id="SACT01000001">
    <property type="protein sequence ID" value="RVT53726.1"/>
    <property type="molecule type" value="Genomic_DNA"/>
</dbReference>
<dbReference type="SUPFAM" id="SSF55729">
    <property type="entry name" value="Acyl-CoA N-acyltransferases (Nat)"/>
    <property type="match status" value="1"/>
</dbReference>
<dbReference type="GO" id="GO:0016740">
    <property type="term" value="F:transferase activity"/>
    <property type="evidence" value="ECO:0007669"/>
    <property type="project" value="UniProtKB-KW"/>
</dbReference>
<keyword evidence="1" id="KW-0808">Transferase</keyword>
<accession>A0A3S2U4Y0</accession>
<evidence type="ECO:0000313" key="2">
    <source>
        <dbReference type="Proteomes" id="UP000288178"/>
    </source>
</evidence>
<dbReference type="RefSeq" id="WP_128195177.1">
    <property type="nucleotide sequence ID" value="NZ_SACT01000001.1"/>
</dbReference>
<dbReference type="InterPro" id="IPR016181">
    <property type="entry name" value="Acyl_CoA_acyltransferase"/>
</dbReference>
<name>A0A3S2U4Y0_9BURK</name>
<comment type="caution">
    <text evidence="1">The sequence shown here is derived from an EMBL/GenBank/DDBJ whole genome shotgun (WGS) entry which is preliminary data.</text>
</comment>
<dbReference type="Proteomes" id="UP000288178">
    <property type="component" value="Unassembled WGS sequence"/>
</dbReference>
<sequence length="160" mass="18385">MSFLPRDFTVPVRAEGPGFHLRSITVHDLARDYDAVMSSRDHLWARFGALWGWPPADLSITQDLVDLGWHQKEFQLRRSFNYAVMAPDESRLLGCVYIDPPDEAGIDAEVWFWGRQDRLADGLELRLETFVRRWLAEAWSFARVLLNGQPHRVAPEGPAP</sequence>
<organism evidence="1 2">
    <name type="scientific">Rubrivivax albus</name>
    <dbReference type="NCBI Taxonomy" id="2499835"/>
    <lineage>
        <taxon>Bacteria</taxon>
        <taxon>Pseudomonadati</taxon>
        <taxon>Pseudomonadota</taxon>
        <taxon>Betaproteobacteria</taxon>
        <taxon>Burkholderiales</taxon>
        <taxon>Sphaerotilaceae</taxon>
        <taxon>Rubrivivax</taxon>
    </lineage>
</organism>
<evidence type="ECO:0000313" key="1">
    <source>
        <dbReference type="EMBL" id="RVT53726.1"/>
    </source>
</evidence>
<proteinExistence type="predicted"/>
<reference evidence="1 2" key="1">
    <citation type="submission" date="2019-01" db="EMBL/GenBank/DDBJ databases">
        <authorList>
            <person name="Chen W.-M."/>
        </authorList>
    </citation>
    <scope>NUCLEOTIDE SEQUENCE [LARGE SCALE GENOMIC DNA]</scope>
    <source>
        <strain evidence="1 2">ICH-3</strain>
    </source>
</reference>